<dbReference type="Proteomes" id="UP001219525">
    <property type="component" value="Unassembled WGS sequence"/>
</dbReference>
<keyword evidence="4" id="KW-1185">Reference proteome</keyword>
<keyword evidence="2" id="KW-0472">Membrane</keyword>
<evidence type="ECO:0000256" key="1">
    <source>
        <dbReference type="SAM" id="MobiDB-lite"/>
    </source>
</evidence>
<organism evidence="3 4">
    <name type="scientific">Mycena pura</name>
    <dbReference type="NCBI Taxonomy" id="153505"/>
    <lineage>
        <taxon>Eukaryota</taxon>
        <taxon>Fungi</taxon>
        <taxon>Dikarya</taxon>
        <taxon>Basidiomycota</taxon>
        <taxon>Agaricomycotina</taxon>
        <taxon>Agaricomycetes</taxon>
        <taxon>Agaricomycetidae</taxon>
        <taxon>Agaricales</taxon>
        <taxon>Marasmiineae</taxon>
        <taxon>Mycenaceae</taxon>
        <taxon>Mycena</taxon>
    </lineage>
</organism>
<feature type="transmembrane region" description="Helical" evidence="2">
    <location>
        <begin position="34"/>
        <end position="52"/>
    </location>
</feature>
<accession>A0AAD6YVB5</accession>
<evidence type="ECO:0000313" key="4">
    <source>
        <dbReference type="Proteomes" id="UP001219525"/>
    </source>
</evidence>
<evidence type="ECO:0000256" key="2">
    <source>
        <dbReference type="SAM" id="Phobius"/>
    </source>
</evidence>
<sequence>MDSKTAFQTQDLPAPASHVPKPAPRKRCSKGRRLLRVVGLSALMVWIGARYFSETSRFSHWQQTTISDLEWPFPPDVEVVKCAQWSDNDGSDAFYDKDYPYSADASFKLPVSSDTLFLLSRSVARNHGGVISAGEVEYIQSDDVSDNVKVDITARYRDQEYLDATKVCLLTRDGDQNGVGIFTKWEGKGRQRGHTLQFKVTVTFPSTDDGSPLSISNLQTDLEIFAQKFGDMSGVEFKAMSLKSVLAPILADYLSVEDAKFTTTLAPVNIQALVAERADVVTSLGSIEGTYNASKSLTLTTSNAPIKVNVNLFNDDDDDVVRLQLLDSNGPIEGNISLFSTLDASAFDVSARTANARLALDVLAAPVDANIAVRAATSLGAASVKLPTTYEGSISATTSLGSVKVKFDTETADPSGAGRTRIGRVEQVRRNMVRGRVGWSEAGLSRGVVDVTTSLASVDLEV</sequence>
<reference evidence="3" key="1">
    <citation type="submission" date="2023-03" db="EMBL/GenBank/DDBJ databases">
        <title>Massive genome expansion in bonnet fungi (Mycena s.s.) driven by repeated elements and novel gene families across ecological guilds.</title>
        <authorList>
            <consortium name="Lawrence Berkeley National Laboratory"/>
            <person name="Harder C.B."/>
            <person name="Miyauchi S."/>
            <person name="Viragh M."/>
            <person name="Kuo A."/>
            <person name="Thoen E."/>
            <person name="Andreopoulos B."/>
            <person name="Lu D."/>
            <person name="Skrede I."/>
            <person name="Drula E."/>
            <person name="Henrissat B."/>
            <person name="Morin E."/>
            <person name="Kohler A."/>
            <person name="Barry K."/>
            <person name="LaButti K."/>
            <person name="Morin E."/>
            <person name="Salamov A."/>
            <person name="Lipzen A."/>
            <person name="Mereny Z."/>
            <person name="Hegedus B."/>
            <person name="Baldrian P."/>
            <person name="Stursova M."/>
            <person name="Weitz H."/>
            <person name="Taylor A."/>
            <person name="Grigoriev I.V."/>
            <person name="Nagy L.G."/>
            <person name="Martin F."/>
            <person name="Kauserud H."/>
        </authorList>
    </citation>
    <scope>NUCLEOTIDE SEQUENCE</scope>
    <source>
        <strain evidence="3">9144</strain>
    </source>
</reference>
<keyword evidence="2" id="KW-1133">Transmembrane helix</keyword>
<feature type="region of interest" description="Disordered" evidence="1">
    <location>
        <begin position="1"/>
        <end position="26"/>
    </location>
</feature>
<dbReference type="AlphaFoldDB" id="A0AAD6YVB5"/>
<dbReference type="EMBL" id="JARJCW010000001">
    <property type="protein sequence ID" value="KAJ7230024.1"/>
    <property type="molecule type" value="Genomic_DNA"/>
</dbReference>
<comment type="caution">
    <text evidence="3">The sequence shown here is derived from an EMBL/GenBank/DDBJ whole genome shotgun (WGS) entry which is preliminary data.</text>
</comment>
<gene>
    <name evidence="3" type="ORF">GGX14DRAFT_538287</name>
</gene>
<feature type="compositionally biased region" description="Polar residues" evidence="1">
    <location>
        <begin position="1"/>
        <end position="11"/>
    </location>
</feature>
<name>A0AAD6YVB5_9AGAR</name>
<protein>
    <submittedName>
        <fullName evidence="3">Uncharacterized protein</fullName>
    </submittedName>
</protein>
<proteinExistence type="predicted"/>
<evidence type="ECO:0000313" key="3">
    <source>
        <dbReference type="EMBL" id="KAJ7230024.1"/>
    </source>
</evidence>
<keyword evidence="2" id="KW-0812">Transmembrane</keyword>